<organism evidence="2 3">
    <name type="scientific">Spirosoma utsteinense</name>
    <dbReference type="NCBI Taxonomy" id="2585773"/>
    <lineage>
        <taxon>Bacteria</taxon>
        <taxon>Pseudomonadati</taxon>
        <taxon>Bacteroidota</taxon>
        <taxon>Cytophagia</taxon>
        <taxon>Cytophagales</taxon>
        <taxon>Cytophagaceae</taxon>
        <taxon>Spirosoma</taxon>
    </lineage>
</organism>
<sequence>MISMGEKFEYTTLAQRYTARFPVLTYVGIQVNFWIIANSLLVTILTLHARIISQVFQIPVAGAFGSSLLIAILFGVL</sequence>
<evidence type="ECO:0000256" key="1">
    <source>
        <dbReference type="SAM" id="Phobius"/>
    </source>
</evidence>
<keyword evidence="1" id="KW-0472">Membrane</keyword>
<feature type="transmembrane region" description="Helical" evidence="1">
    <location>
        <begin position="51"/>
        <end position="76"/>
    </location>
</feature>
<keyword evidence="1" id="KW-0812">Transmembrane</keyword>
<dbReference type="EMBL" id="VFIA01000020">
    <property type="protein sequence ID" value="MBC3792861.1"/>
    <property type="molecule type" value="Genomic_DNA"/>
</dbReference>
<evidence type="ECO:0000313" key="3">
    <source>
        <dbReference type="Proteomes" id="UP000700732"/>
    </source>
</evidence>
<proteinExistence type="predicted"/>
<name>A0ABR6W8F4_9BACT</name>
<reference evidence="2 3" key="1">
    <citation type="submission" date="2019-06" db="EMBL/GenBank/DDBJ databases">
        <title>Spirosoma utsteinense sp. nov. isolated from Antarctic ice-free soils.</title>
        <authorList>
            <person name="Tahon G."/>
        </authorList>
    </citation>
    <scope>NUCLEOTIDE SEQUENCE [LARGE SCALE GENOMIC DNA]</scope>
    <source>
        <strain evidence="2 3">LMG 31447</strain>
    </source>
</reference>
<protein>
    <submittedName>
        <fullName evidence="2">Uncharacterized protein</fullName>
    </submittedName>
</protein>
<comment type="caution">
    <text evidence="2">The sequence shown here is derived from an EMBL/GenBank/DDBJ whole genome shotgun (WGS) entry which is preliminary data.</text>
</comment>
<dbReference type="Proteomes" id="UP000700732">
    <property type="component" value="Unassembled WGS sequence"/>
</dbReference>
<gene>
    <name evidence="2" type="ORF">FH603_3375</name>
</gene>
<keyword evidence="3" id="KW-1185">Reference proteome</keyword>
<keyword evidence="1" id="KW-1133">Transmembrane helix</keyword>
<accession>A0ABR6W8F4</accession>
<feature type="transmembrane region" description="Helical" evidence="1">
    <location>
        <begin position="21"/>
        <end position="45"/>
    </location>
</feature>
<evidence type="ECO:0000313" key="2">
    <source>
        <dbReference type="EMBL" id="MBC3792861.1"/>
    </source>
</evidence>